<dbReference type="PANTHER" id="PTHR48079">
    <property type="entry name" value="PROTEIN YEEZ"/>
    <property type="match status" value="1"/>
</dbReference>
<feature type="domain" description="Thioester reductase (TE)" evidence="1">
    <location>
        <begin position="10"/>
        <end position="238"/>
    </location>
</feature>
<dbReference type="Pfam" id="PF07993">
    <property type="entry name" value="NAD_binding_4"/>
    <property type="match status" value="1"/>
</dbReference>
<dbReference type="EMBL" id="JEMA01000472">
    <property type="protein sequence ID" value="KYF69418.1"/>
    <property type="molecule type" value="Genomic_DNA"/>
</dbReference>
<name>A0A150QP34_SORCE</name>
<evidence type="ECO:0000259" key="1">
    <source>
        <dbReference type="Pfam" id="PF07993"/>
    </source>
</evidence>
<dbReference type="Gene3D" id="3.40.50.720">
    <property type="entry name" value="NAD(P)-binding Rossmann-like Domain"/>
    <property type="match status" value="1"/>
</dbReference>
<evidence type="ECO:0000313" key="2">
    <source>
        <dbReference type="EMBL" id="KYF69418.1"/>
    </source>
</evidence>
<reference evidence="2 3" key="1">
    <citation type="submission" date="2014-02" db="EMBL/GenBank/DDBJ databases">
        <title>The small core and large imbalanced accessory genome model reveals a collaborative survival strategy of Sorangium cellulosum strains in nature.</title>
        <authorList>
            <person name="Han K."/>
            <person name="Peng R."/>
            <person name="Blom J."/>
            <person name="Li Y.-Z."/>
        </authorList>
    </citation>
    <scope>NUCLEOTIDE SEQUENCE [LARGE SCALE GENOMIC DNA]</scope>
    <source>
        <strain evidence="2 3">So0008-312</strain>
    </source>
</reference>
<proteinExistence type="predicted"/>
<gene>
    <name evidence="2" type="ORF">BE15_39660</name>
</gene>
<sequence length="363" mass="39674">MNVSDVEVLVTGGTGFIGRWLLAELTRTKVVAAPVRRARQRAAALAAFVDAHGGDSRRLLVVEGDVEEASLGLADRFEQVRDVYHLAARFAFGLGAQEARRCNVDGSLHAAGWALARPRLRRFVYLGGYRMLHASTRPGAESALTERARGRLYRRLGAYEASKHESYLAVRRFAAERGLRWTAVHPSSVIGDSRTGETTQLTGLGETVERLWQGRLPALVGSERTFLPLVTVDYLARFLASVPGRSETAEQDLCVLDQATPRLPALVRGIAAHLKRRYPRWVLPVGLVRLLPEALTGVPRESLSFLAEDAYDTRAADAHARAIGLAMPPIQTSVERWCDYLVATRFGAASEAARSRAPASSVA</sequence>
<dbReference type="Proteomes" id="UP000075260">
    <property type="component" value="Unassembled WGS sequence"/>
</dbReference>
<dbReference type="GO" id="GO:0004029">
    <property type="term" value="F:aldehyde dehydrogenase (NAD+) activity"/>
    <property type="evidence" value="ECO:0007669"/>
    <property type="project" value="TreeGrafter"/>
</dbReference>
<dbReference type="GO" id="GO:0005737">
    <property type="term" value="C:cytoplasm"/>
    <property type="evidence" value="ECO:0007669"/>
    <property type="project" value="TreeGrafter"/>
</dbReference>
<protein>
    <recommendedName>
        <fullName evidence="1">Thioester reductase (TE) domain-containing protein</fullName>
    </recommendedName>
</protein>
<dbReference type="SUPFAM" id="SSF51735">
    <property type="entry name" value="NAD(P)-binding Rossmann-fold domains"/>
    <property type="match status" value="1"/>
</dbReference>
<accession>A0A150QP34</accession>
<dbReference type="InterPro" id="IPR013120">
    <property type="entry name" value="FAR_NAD-bd"/>
</dbReference>
<dbReference type="InterPro" id="IPR036291">
    <property type="entry name" value="NAD(P)-bd_dom_sf"/>
</dbReference>
<dbReference type="AlphaFoldDB" id="A0A150QP34"/>
<organism evidence="2 3">
    <name type="scientific">Sorangium cellulosum</name>
    <name type="common">Polyangium cellulosum</name>
    <dbReference type="NCBI Taxonomy" id="56"/>
    <lineage>
        <taxon>Bacteria</taxon>
        <taxon>Pseudomonadati</taxon>
        <taxon>Myxococcota</taxon>
        <taxon>Polyangia</taxon>
        <taxon>Polyangiales</taxon>
        <taxon>Polyangiaceae</taxon>
        <taxon>Sorangium</taxon>
    </lineage>
</organism>
<dbReference type="PANTHER" id="PTHR48079:SF6">
    <property type="entry name" value="NAD(P)-BINDING DOMAIN-CONTAINING PROTEIN-RELATED"/>
    <property type="match status" value="1"/>
</dbReference>
<comment type="caution">
    <text evidence="2">The sequence shown here is derived from an EMBL/GenBank/DDBJ whole genome shotgun (WGS) entry which is preliminary data.</text>
</comment>
<evidence type="ECO:0000313" key="3">
    <source>
        <dbReference type="Proteomes" id="UP000075260"/>
    </source>
</evidence>
<dbReference type="InterPro" id="IPR051783">
    <property type="entry name" value="NAD(P)-dependent_oxidoreduct"/>
</dbReference>